<feature type="non-terminal residue" evidence="3">
    <location>
        <position position="234"/>
    </location>
</feature>
<proteinExistence type="predicted"/>
<reference evidence="3" key="1">
    <citation type="submission" date="2024-03" db="EMBL/GenBank/DDBJ databases">
        <title>WGS assembly of Saponaria officinalis var. Norfolk2.</title>
        <authorList>
            <person name="Jenkins J."/>
            <person name="Shu S."/>
            <person name="Grimwood J."/>
            <person name="Barry K."/>
            <person name="Goodstein D."/>
            <person name="Schmutz J."/>
            <person name="Leebens-Mack J."/>
            <person name="Osbourn A."/>
        </authorList>
    </citation>
    <scope>NUCLEOTIDE SEQUENCE [LARGE SCALE GENOMIC DNA]</scope>
    <source>
        <strain evidence="3">JIC</strain>
    </source>
</reference>
<feature type="domain" description="Retrovirus-related Pol polyprotein from transposon TNT 1-94-like beta-barrel" evidence="2">
    <location>
        <begin position="88"/>
        <end position="167"/>
    </location>
</feature>
<dbReference type="InterPro" id="IPR054722">
    <property type="entry name" value="PolX-like_BBD"/>
</dbReference>
<evidence type="ECO:0000256" key="1">
    <source>
        <dbReference type="SAM" id="MobiDB-lite"/>
    </source>
</evidence>
<feature type="non-terminal residue" evidence="3">
    <location>
        <position position="1"/>
    </location>
</feature>
<evidence type="ECO:0000313" key="3">
    <source>
        <dbReference type="EMBL" id="KAK9740902.1"/>
    </source>
</evidence>
<dbReference type="Pfam" id="PF22936">
    <property type="entry name" value="Pol_BBD"/>
    <property type="match status" value="1"/>
</dbReference>
<feature type="region of interest" description="Disordered" evidence="1">
    <location>
        <begin position="21"/>
        <end position="63"/>
    </location>
</feature>
<dbReference type="EMBL" id="JBDFQZ010000003">
    <property type="protein sequence ID" value="KAK9740902.1"/>
    <property type="molecule type" value="Genomic_DNA"/>
</dbReference>
<name>A0AAW1M6A6_SAPOF</name>
<comment type="caution">
    <text evidence="3">The sequence shown here is derived from an EMBL/GenBank/DDBJ whole genome shotgun (WGS) entry which is preliminary data.</text>
</comment>
<feature type="compositionally biased region" description="Basic and acidic residues" evidence="1">
    <location>
        <begin position="36"/>
        <end position="53"/>
    </location>
</feature>
<gene>
    <name evidence="3" type="ORF">RND81_03G069500</name>
</gene>
<evidence type="ECO:0000313" key="4">
    <source>
        <dbReference type="Proteomes" id="UP001443914"/>
    </source>
</evidence>
<dbReference type="AlphaFoldDB" id="A0AAW1M6A6"/>
<organism evidence="3 4">
    <name type="scientific">Saponaria officinalis</name>
    <name type="common">Common soapwort</name>
    <name type="synonym">Lychnis saponaria</name>
    <dbReference type="NCBI Taxonomy" id="3572"/>
    <lineage>
        <taxon>Eukaryota</taxon>
        <taxon>Viridiplantae</taxon>
        <taxon>Streptophyta</taxon>
        <taxon>Embryophyta</taxon>
        <taxon>Tracheophyta</taxon>
        <taxon>Spermatophyta</taxon>
        <taxon>Magnoliopsida</taxon>
        <taxon>eudicotyledons</taxon>
        <taxon>Gunneridae</taxon>
        <taxon>Pentapetalae</taxon>
        <taxon>Caryophyllales</taxon>
        <taxon>Caryophyllaceae</taxon>
        <taxon>Caryophylleae</taxon>
        <taxon>Saponaria</taxon>
    </lineage>
</organism>
<accession>A0AAW1M6A6</accession>
<protein>
    <recommendedName>
        <fullName evidence="2">Retrovirus-related Pol polyprotein from transposon TNT 1-94-like beta-barrel domain-containing protein</fullName>
    </recommendedName>
</protein>
<keyword evidence="4" id="KW-1185">Reference proteome</keyword>
<sequence>KLTVTELVESLLAHDKKFKNQESSSEDAFQSMHKSKWSDSKRWKNKSDEDCRQKQTKSKVQAHYSSSVNNEHIFYAGQATTSTNESRWLIDSSCTNHLTNNSCMFCKLDTSVQTPVRLGNGEFVASKGKFTIVVPTKRGTKFIKDVLLFPDLAENLLSVAQMIKNGYSLIFENNHCTIYDPGNKEIAKVVMENKSFSLKWNYNEESLNRAHTNDTWLWHRRYGHFNLRALADLH</sequence>
<evidence type="ECO:0000259" key="2">
    <source>
        <dbReference type="Pfam" id="PF22936"/>
    </source>
</evidence>
<dbReference type="Proteomes" id="UP001443914">
    <property type="component" value="Unassembled WGS sequence"/>
</dbReference>